<keyword evidence="9" id="KW-1185">Reference proteome</keyword>
<reference evidence="8 9" key="1">
    <citation type="journal article" date="2012" name="J. Bacteriol.">
        <title>Genome Sequence of Nitratireductor indicus Type Strain C115.</title>
        <authorList>
            <person name="Lai Q."/>
            <person name="Li G."/>
            <person name="Yu Z."/>
            <person name="Shao Z."/>
        </authorList>
    </citation>
    <scope>NUCLEOTIDE SEQUENCE [LARGE SCALE GENOMIC DNA]</scope>
    <source>
        <strain evidence="8 9">C115</strain>
    </source>
</reference>
<comment type="catalytic activity">
    <reaction evidence="5 6">
        <text>cytidine(34) in tRNA(Ile2) + L-lysine + ATP = lysidine(34) in tRNA(Ile2) + AMP + diphosphate + H(+)</text>
        <dbReference type="Rhea" id="RHEA:43744"/>
        <dbReference type="Rhea" id="RHEA-COMP:10625"/>
        <dbReference type="Rhea" id="RHEA-COMP:10670"/>
        <dbReference type="ChEBI" id="CHEBI:15378"/>
        <dbReference type="ChEBI" id="CHEBI:30616"/>
        <dbReference type="ChEBI" id="CHEBI:32551"/>
        <dbReference type="ChEBI" id="CHEBI:33019"/>
        <dbReference type="ChEBI" id="CHEBI:82748"/>
        <dbReference type="ChEBI" id="CHEBI:83665"/>
        <dbReference type="ChEBI" id="CHEBI:456215"/>
        <dbReference type="EC" id="6.3.4.19"/>
    </reaction>
</comment>
<dbReference type="EMBL" id="AMSI01000009">
    <property type="protein sequence ID" value="EKF41773.1"/>
    <property type="molecule type" value="Genomic_DNA"/>
</dbReference>
<name>K2N2X7_9HYPH</name>
<dbReference type="HAMAP" id="MF_01161">
    <property type="entry name" value="tRNA_Ile_lys_synt"/>
    <property type="match status" value="1"/>
</dbReference>
<dbReference type="Gene3D" id="3.40.50.620">
    <property type="entry name" value="HUPs"/>
    <property type="match status" value="1"/>
</dbReference>
<proteinExistence type="inferred from homology"/>
<dbReference type="GO" id="GO:0006400">
    <property type="term" value="P:tRNA modification"/>
    <property type="evidence" value="ECO:0007669"/>
    <property type="project" value="UniProtKB-UniRule"/>
</dbReference>
<organism evidence="8 9">
    <name type="scientific">Nitratireductor indicus C115</name>
    <dbReference type="NCBI Taxonomy" id="1231190"/>
    <lineage>
        <taxon>Bacteria</taxon>
        <taxon>Pseudomonadati</taxon>
        <taxon>Pseudomonadota</taxon>
        <taxon>Alphaproteobacteria</taxon>
        <taxon>Hyphomicrobiales</taxon>
        <taxon>Phyllobacteriaceae</taxon>
        <taxon>Nitratireductor</taxon>
    </lineage>
</organism>
<dbReference type="GO" id="GO:0005524">
    <property type="term" value="F:ATP binding"/>
    <property type="evidence" value="ECO:0007669"/>
    <property type="project" value="UniProtKB-UniRule"/>
</dbReference>
<dbReference type="SUPFAM" id="SSF52402">
    <property type="entry name" value="Adenine nucleotide alpha hydrolases-like"/>
    <property type="match status" value="1"/>
</dbReference>
<dbReference type="Pfam" id="PF01171">
    <property type="entry name" value="ATP_bind_3"/>
    <property type="match status" value="1"/>
</dbReference>
<dbReference type="InterPro" id="IPR014729">
    <property type="entry name" value="Rossmann-like_a/b/a_fold"/>
</dbReference>
<keyword evidence="6" id="KW-0963">Cytoplasm</keyword>
<keyword evidence="3 6" id="KW-0547">Nucleotide-binding</keyword>
<comment type="function">
    <text evidence="6">Ligates lysine onto the cytidine present at position 34 of the AUA codon-specific tRNA(Ile) that contains the anticodon CAU, in an ATP-dependent manner. Cytidine is converted to lysidine, thus changing the amino acid specificity of the tRNA from methionine to isoleucine.</text>
</comment>
<dbReference type="InterPro" id="IPR012094">
    <property type="entry name" value="tRNA_Ile_lys_synt"/>
</dbReference>
<dbReference type="InterPro" id="IPR011063">
    <property type="entry name" value="TilS/TtcA_N"/>
</dbReference>
<dbReference type="PANTHER" id="PTHR43033:SF1">
    <property type="entry name" value="TRNA(ILE)-LYSIDINE SYNTHASE-RELATED"/>
    <property type="match status" value="1"/>
</dbReference>
<protein>
    <recommendedName>
        <fullName evidence="6">tRNA(Ile)-lysidine synthase</fullName>
        <ecNumber evidence="6">6.3.4.19</ecNumber>
    </recommendedName>
    <alternativeName>
        <fullName evidence="6">tRNA(Ile)-2-lysyl-cytidine synthase</fullName>
    </alternativeName>
    <alternativeName>
        <fullName evidence="6">tRNA(Ile)-lysidine synthetase</fullName>
    </alternativeName>
</protein>
<gene>
    <name evidence="6" type="primary">tilS</name>
    <name evidence="8" type="ORF">NA8A_14189</name>
</gene>
<keyword evidence="1 6" id="KW-0436">Ligase</keyword>
<dbReference type="PATRIC" id="fig|1231190.3.peg.2948"/>
<dbReference type="Proteomes" id="UP000007374">
    <property type="component" value="Unassembled WGS sequence"/>
</dbReference>
<evidence type="ECO:0000256" key="4">
    <source>
        <dbReference type="ARBA" id="ARBA00022840"/>
    </source>
</evidence>
<dbReference type="STRING" id="721133.SAMN05216176_109108"/>
<dbReference type="AlphaFoldDB" id="K2N2X7"/>
<feature type="binding site" evidence="6">
    <location>
        <begin position="6"/>
        <end position="11"/>
    </location>
    <ligand>
        <name>ATP</name>
        <dbReference type="ChEBI" id="CHEBI:30616"/>
    </ligand>
</feature>
<dbReference type="PANTHER" id="PTHR43033">
    <property type="entry name" value="TRNA(ILE)-LYSIDINE SYNTHASE-RELATED"/>
    <property type="match status" value="1"/>
</dbReference>
<evidence type="ECO:0000313" key="8">
    <source>
        <dbReference type="EMBL" id="EKF41773.1"/>
    </source>
</evidence>
<dbReference type="InterPro" id="IPR012795">
    <property type="entry name" value="tRNA_Ile_lys_synt_N"/>
</dbReference>
<evidence type="ECO:0000256" key="3">
    <source>
        <dbReference type="ARBA" id="ARBA00022741"/>
    </source>
</evidence>
<evidence type="ECO:0000256" key="6">
    <source>
        <dbReference type="HAMAP-Rule" id="MF_01161"/>
    </source>
</evidence>
<feature type="domain" description="tRNA(Ile)-lysidine/2-thiocytidine synthase N-terminal" evidence="7">
    <location>
        <begin position="2"/>
        <end position="180"/>
    </location>
</feature>
<comment type="caution">
    <text evidence="8">The sequence shown here is derived from an EMBL/GenBank/DDBJ whole genome shotgun (WGS) entry which is preliminary data.</text>
</comment>
<comment type="subcellular location">
    <subcellularLocation>
        <location evidence="6">Cytoplasm</location>
    </subcellularLocation>
</comment>
<dbReference type="EC" id="6.3.4.19" evidence="6"/>
<dbReference type="GO" id="GO:0005737">
    <property type="term" value="C:cytoplasm"/>
    <property type="evidence" value="ECO:0007669"/>
    <property type="project" value="UniProtKB-SubCell"/>
</dbReference>
<keyword evidence="2 6" id="KW-0819">tRNA processing</keyword>
<dbReference type="CDD" id="cd01992">
    <property type="entry name" value="TilS_N"/>
    <property type="match status" value="1"/>
</dbReference>
<accession>K2N2X7</accession>
<comment type="domain">
    <text evidence="6">The N-terminal region contains the highly conserved SGGXDS motif, predicted to be a P-loop motif involved in ATP binding.</text>
</comment>
<evidence type="ECO:0000259" key="7">
    <source>
        <dbReference type="Pfam" id="PF01171"/>
    </source>
</evidence>
<keyword evidence="4 6" id="KW-0067">ATP-binding</keyword>
<dbReference type="NCBIfam" id="TIGR02432">
    <property type="entry name" value="lysidine_TilS_N"/>
    <property type="match status" value="1"/>
</dbReference>
<evidence type="ECO:0000256" key="2">
    <source>
        <dbReference type="ARBA" id="ARBA00022694"/>
    </source>
</evidence>
<dbReference type="RefSeq" id="WP_009451014.1">
    <property type="nucleotide sequence ID" value="NZ_AMSI01000009.1"/>
</dbReference>
<evidence type="ECO:0000256" key="1">
    <source>
        <dbReference type="ARBA" id="ARBA00022598"/>
    </source>
</evidence>
<sequence>MIAAVSGGGDSLALLLLLHEFLAASADAPALTAVTVDHGLRPEAAAEAQVVAELCLKNGISHRTLVWSTPRTGSGVQAAARDARLAMIAEMARELGADMVFTGHTQDDLAETVCMRNARGEGRGSAGIAPAALYEGDIWFVRPLLGVRRAALRAFLREKRVGWVDDPSNENMAFERVRTRYDLTDEAVTHLAGEAEKAAKARVDLGRRAAILIAENLSIVAPGLYRLKAGLMGSEDEKAALYAFRIIAAMVGGGAHLAGAAVSEKAFNAVGSGLCATLSRAVVDVRRAGIHLYRERRNLPVVQATGLVLWDGRYWLGANLQQEIAPFGDGARAAMREGAAGCPQDLLFAAQSGEPALRQENMLPSPARATAANAGIRVPAPWARLLPSFDLAPANALAEVFGAKTIISCHDDTTFDAEA</sequence>
<comment type="similarity">
    <text evidence="6">Belongs to the tRNA(Ile)-lysidine synthase family.</text>
</comment>
<dbReference type="GO" id="GO:0032267">
    <property type="term" value="F:tRNA(Ile)-lysidine synthase activity"/>
    <property type="evidence" value="ECO:0007669"/>
    <property type="project" value="UniProtKB-EC"/>
</dbReference>
<dbReference type="eggNOG" id="COG0037">
    <property type="taxonomic scope" value="Bacteria"/>
</dbReference>
<evidence type="ECO:0000256" key="5">
    <source>
        <dbReference type="ARBA" id="ARBA00048539"/>
    </source>
</evidence>
<evidence type="ECO:0000313" key="9">
    <source>
        <dbReference type="Proteomes" id="UP000007374"/>
    </source>
</evidence>